<reference evidence="2 3" key="1">
    <citation type="submission" date="2019-06" db="EMBL/GenBank/DDBJ databases">
        <title>Sequencing the genomes of 1000 actinobacteria strains.</title>
        <authorList>
            <person name="Klenk H.-P."/>
        </authorList>
    </citation>
    <scope>NUCLEOTIDE SEQUENCE [LARGE SCALE GENOMIC DNA]</scope>
    <source>
        <strain evidence="2 3">DSM 46837</strain>
    </source>
</reference>
<dbReference type="AlphaFoldDB" id="A0A543PFR8"/>
<accession>A0A543PFR8</accession>
<keyword evidence="1" id="KW-0812">Transmembrane</keyword>
<evidence type="ECO:0000313" key="2">
    <source>
        <dbReference type="EMBL" id="TQN42910.1"/>
    </source>
</evidence>
<dbReference type="RefSeq" id="WP_142025482.1">
    <property type="nucleotide sequence ID" value="NZ_VFQE01000001.1"/>
</dbReference>
<proteinExistence type="predicted"/>
<dbReference type="Proteomes" id="UP000319865">
    <property type="component" value="Unassembled WGS sequence"/>
</dbReference>
<keyword evidence="3" id="KW-1185">Reference proteome</keyword>
<evidence type="ECO:0000256" key="1">
    <source>
        <dbReference type="SAM" id="Phobius"/>
    </source>
</evidence>
<evidence type="ECO:0000313" key="3">
    <source>
        <dbReference type="Proteomes" id="UP000319865"/>
    </source>
</evidence>
<keyword evidence="1" id="KW-1133">Transmembrane helix</keyword>
<comment type="caution">
    <text evidence="2">The sequence shown here is derived from an EMBL/GenBank/DDBJ whole genome shotgun (WGS) entry which is preliminary data.</text>
</comment>
<keyword evidence="1" id="KW-0472">Membrane</keyword>
<organism evidence="2 3">
    <name type="scientific">Blastococcus colisei</name>
    <dbReference type="NCBI Taxonomy" id="1564162"/>
    <lineage>
        <taxon>Bacteria</taxon>
        <taxon>Bacillati</taxon>
        <taxon>Actinomycetota</taxon>
        <taxon>Actinomycetes</taxon>
        <taxon>Geodermatophilales</taxon>
        <taxon>Geodermatophilaceae</taxon>
        <taxon>Blastococcus</taxon>
    </lineage>
</organism>
<feature type="transmembrane region" description="Helical" evidence="1">
    <location>
        <begin position="122"/>
        <end position="146"/>
    </location>
</feature>
<gene>
    <name evidence="2" type="ORF">FHU33_2321</name>
</gene>
<feature type="transmembrane region" description="Helical" evidence="1">
    <location>
        <begin position="74"/>
        <end position="101"/>
    </location>
</feature>
<dbReference type="EMBL" id="VFQE01000001">
    <property type="protein sequence ID" value="TQN42910.1"/>
    <property type="molecule type" value="Genomic_DNA"/>
</dbReference>
<protein>
    <submittedName>
        <fullName evidence="2">Uncharacterized protein</fullName>
    </submittedName>
</protein>
<name>A0A543PFR8_9ACTN</name>
<feature type="transmembrane region" description="Helical" evidence="1">
    <location>
        <begin position="43"/>
        <end position="62"/>
    </location>
</feature>
<sequence>MTDPAAPSAAVEPDPRVLAWRALADDLTPAKSLARIDVATSRVVTNVTVVGSLLTGLGLLAAGQPATDVAARRLAVAGVVAAVLAVACALTAQTVSIRSGLNTNNLVMVKEWYRTQFRRRAYPARAATVLLLVAVVLAGGAAVVALTAPDGTRLSLGVSAIRLAGSTASDGATVTAEVAFRSPDPDAGATVTVTADGGGGPVMLAHAALTPAVEGTASRTLTVSGVPEGATVDVTAVGGGRQCRATWETSDDDRPVVTCGPAEG</sequence>